<dbReference type="STRING" id="49280.A9996_17435"/>
<dbReference type="Gene3D" id="2.60.40.10">
    <property type="entry name" value="Immunoglobulins"/>
    <property type="match status" value="1"/>
</dbReference>
<evidence type="ECO:0000259" key="6">
    <source>
        <dbReference type="PROSITE" id="PS50853"/>
    </source>
</evidence>
<dbReference type="GO" id="GO:0004518">
    <property type="term" value="F:nuclease activity"/>
    <property type="evidence" value="ECO:0007669"/>
    <property type="project" value="UniProtKB-KW"/>
</dbReference>
<dbReference type="GO" id="GO:0016787">
    <property type="term" value="F:hydrolase activity"/>
    <property type="evidence" value="ECO:0007669"/>
    <property type="project" value="UniProtKB-KW"/>
</dbReference>
<dbReference type="InterPro" id="IPR036116">
    <property type="entry name" value="FN3_sf"/>
</dbReference>
<evidence type="ECO:0000313" key="7">
    <source>
        <dbReference type="EMBL" id="RAJ27817.1"/>
    </source>
</evidence>
<comment type="similarity">
    <text evidence="1">Belongs to the EndA/NucM nuclease family.</text>
</comment>
<dbReference type="InterPro" id="IPR026444">
    <property type="entry name" value="Secre_tail"/>
</dbReference>
<evidence type="ECO:0000256" key="2">
    <source>
        <dbReference type="ARBA" id="ARBA00022722"/>
    </source>
</evidence>
<dbReference type="OrthoDB" id="5485925at2"/>
<dbReference type="SUPFAM" id="SSF49265">
    <property type="entry name" value="Fibronectin type III"/>
    <property type="match status" value="1"/>
</dbReference>
<evidence type="ECO:0000313" key="8">
    <source>
        <dbReference type="Proteomes" id="UP000248987"/>
    </source>
</evidence>
<dbReference type="RefSeq" id="WP_066438217.1">
    <property type="nucleotide sequence ID" value="NZ_LZRN01000056.1"/>
</dbReference>
<dbReference type="SMART" id="SM00060">
    <property type="entry name" value="FN3"/>
    <property type="match status" value="1"/>
</dbReference>
<dbReference type="AlphaFoldDB" id="A0A1A7QS19"/>
<keyword evidence="4" id="KW-0378">Hydrolase</keyword>
<dbReference type="InterPro" id="IPR007346">
    <property type="entry name" value="Endonuclease-I"/>
</dbReference>
<sequence>MKQLYVILLSSIVFSGYAQVPANYYNSASGLEGYALKTELHAIISTGYVQKSYGDLYGGYQTTDVDSYYEMDGSVLDVYSEKPAGADSYTYEHVSGDRCGSYSSEADCYNREHIIPQSVFNEALPMVSDIHQVIPTDGFVNNKRSNFPFGIVNSPTWTSTNGSKVGSNSSSGYSGDAFEPIDEFKGDIARSVLYFAVRYEGQVGSWSFPMFNGTNDRVFTEWALNILLDWHAADPVSQREIDRNNAAYNYQNNANPFISHPEYANMIWSQTADTEAPSSPTNLMVTNEASTNISLSWTASTDNIGVTSYDIYVGGTFNTTVTTNLGTVSGLTPETTYTFTVLAKDSGNNISAQSAAVNGTTTEAGTNGGECANETFSNFELPLASSYADRTWTGDNGMLWTATRARTDQSITTGNSAIAFDGRNDSNGSISSPMISGGIGALTVTTLRLFSGGTGNLTLYVNNVSKGVIPYSDVAQTTTLTGINEEGDVTIVIKEDTAGGDRVAIDNLSWTCYTTLGLEDNDLSNIKMYPNPSKLGYVTIKANQDLTAEVFDILGKKVKVQSLSQDQNKLNVSSLTQGVYLIKLSSETGSVIKKLIKQ</sequence>
<dbReference type="EMBL" id="QLLQ01000001">
    <property type="protein sequence ID" value="RAJ27817.1"/>
    <property type="molecule type" value="Genomic_DNA"/>
</dbReference>
<accession>A0A1A7QS19</accession>
<dbReference type="Pfam" id="PF00041">
    <property type="entry name" value="fn3"/>
    <property type="match status" value="1"/>
</dbReference>
<dbReference type="InterPro" id="IPR044925">
    <property type="entry name" value="His-Me_finger_sf"/>
</dbReference>
<dbReference type="PROSITE" id="PS50853">
    <property type="entry name" value="FN3"/>
    <property type="match status" value="1"/>
</dbReference>
<comment type="caution">
    <text evidence="7">The sequence shown here is derived from an EMBL/GenBank/DDBJ whole genome shotgun (WGS) entry which is preliminary data.</text>
</comment>
<feature type="signal peptide" evidence="5">
    <location>
        <begin position="1"/>
        <end position="18"/>
    </location>
</feature>
<name>A0A1A7QS19_9FLAO</name>
<evidence type="ECO:0000256" key="5">
    <source>
        <dbReference type="SAM" id="SignalP"/>
    </source>
</evidence>
<reference evidence="7 8" key="1">
    <citation type="submission" date="2018-06" db="EMBL/GenBank/DDBJ databases">
        <title>Genomic Encyclopedia of Archaeal and Bacterial Type Strains, Phase II (KMG-II): from individual species to whole genera.</title>
        <authorList>
            <person name="Goeker M."/>
        </authorList>
    </citation>
    <scope>NUCLEOTIDE SEQUENCE [LARGE SCALE GENOMIC DNA]</scope>
    <source>
        <strain evidence="7 8">DSM 12408</strain>
    </source>
</reference>
<keyword evidence="3 5" id="KW-0732">Signal</keyword>
<feature type="chain" id="PRO_5030025375" evidence="5">
    <location>
        <begin position="19"/>
        <end position="598"/>
    </location>
</feature>
<dbReference type="Pfam" id="PF04231">
    <property type="entry name" value="Endonuclease_1"/>
    <property type="match status" value="1"/>
</dbReference>
<dbReference type="SUPFAM" id="SSF54060">
    <property type="entry name" value="His-Me finger endonucleases"/>
    <property type="match status" value="1"/>
</dbReference>
<dbReference type="PANTHER" id="PTHR33607">
    <property type="entry name" value="ENDONUCLEASE-1"/>
    <property type="match status" value="1"/>
</dbReference>
<dbReference type="InterPro" id="IPR003961">
    <property type="entry name" value="FN3_dom"/>
</dbReference>
<dbReference type="PANTHER" id="PTHR33607:SF2">
    <property type="entry name" value="ENDONUCLEASE-1"/>
    <property type="match status" value="1"/>
</dbReference>
<dbReference type="InterPro" id="IPR013783">
    <property type="entry name" value="Ig-like_fold"/>
</dbReference>
<organism evidence="7 8">
    <name type="scientific">Gelidibacter algens</name>
    <dbReference type="NCBI Taxonomy" id="49280"/>
    <lineage>
        <taxon>Bacteria</taxon>
        <taxon>Pseudomonadati</taxon>
        <taxon>Bacteroidota</taxon>
        <taxon>Flavobacteriia</taxon>
        <taxon>Flavobacteriales</taxon>
        <taxon>Flavobacteriaceae</taxon>
        <taxon>Gelidibacter</taxon>
    </lineage>
</organism>
<gene>
    <name evidence="7" type="ORF">LX77_00391</name>
</gene>
<evidence type="ECO:0000256" key="1">
    <source>
        <dbReference type="ARBA" id="ARBA00006429"/>
    </source>
</evidence>
<dbReference type="Proteomes" id="UP000248987">
    <property type="component" value="Unassembled WGS sequence"/>
</dbReference>
<dbReference type="CDD" id="cd00063">
    <property type="entry name" value="FN3"/>
    <property type="match status" value="1"/>
</dbReference>
<proteinExistence type="inferred from homology"/>
<dbReference type="NCBIfam" id="TIGR04183">
    <property type="entry name" value="Por_Secre_tail"/>
    <property type="match status" value="1"/>
</dbReference>
<dbReference type="Pfam" id="PF18962">
    <property type="entry name" value="Por_Secre_tail"/>
    <property type="match status" value="1"/>
</dbReference>
<keyword evidence="8" id="KW-1185">Reference proteome</keyword>
<evidence type="ECO:0000256" key="4">
    <source>
        <dbReference type="ARBA" id="ARBA00022801"/>
    </source>
</evidence>
<evidence type="ECO:0000256" key="3">
    <source>
        <dbReference type="ARBA" id="ARBA00022729"/>
    </source>
</evidence>
<keyword evidence="2" id="KW-0540">Nuclease</keyword>
<feature type="domain" description="Fibronectin type-III" evidence="6">
    <location>
        <begin position="279"/>
        <end position="364"/>
    </location>
</feature>
<protein>
    <submittedName>
        <fullName evidence="7">Putative secreted protein (Por secretion system target)</fullName>
    </submittedName>
</protein>